<evidence type="ECO:0000313" key="1">
    <source>
        <dbReference type="EMBL" id="GBP78421.1"/>
    </source>
</evidence>
<evidence type="ECO:0000313" key="2">
    <source>
        <dbReference type="Proteomes" id="UP000299102"/>
    </source>
</evidence>
<sequence length="104" mass="11219">MSREWRLDELAAIADAELRAAAAHAHRHRSLVALCHRFAPHHYLPLSAVACCPLCGGRGDTQCANAPAPPPRGRGHLPRMAPAAPLDVGQWARVQSVAMVTKYP</sequence>
<protein>
    <submittedName>
        <fullName evidence="1">Uncharacterized protein</fullName>
    </submittedName>
</protein>
<reference evidence="1 2" key="1">
    <citation type="journal article" date="2019" name="Commun. Biol.">
        <title>The bagworm genome reveals a unique fibroin gene that provides high tensile strength.</title>
        <authorList>
            <person name="Kono N."/>
            <person name="Nakamura H."/>
            <person name="Ohtoshi R."/>
            <person name="Tomita M."/>
            <person name="Numata K."/>
            <person name="Arakawa K."/>
        </authorList>
    </citation>
    <scope>NUCLEOTIDE SEQUENCE [LARGE SCALE GENOMIC DNA]</scope>
</reference>
<gene>
    <name evidence="1" type="ORF">EVAR_58211_1</name>
</gene>
<proteinExistence type="predicted"/>
<accession>A0A4C1YPP5</accession>
<dbReference type="EMBL" id="BGZK01001368">
    <property type="protein sequence ID" value="GBP78421.1"/>
    <property type="molecule type" value="Genomic_DNA"/>
</dbReference>
<dbReference type="Proteomes" id="UP000299102">
    <property type="component" value="Unassembled WGS sequence"/>
</dbReference>
<keyword evidence="2" id="KW-1185">Reference proteome</keyword>
<comment type="caution">
    <text evidence="1">The sequence shown here is derived from an EMBL/GenBank/DDBJ whole genome shotgun (WGS) entry which is preliminary data.</text>
</comment>
<name>A0A4C1YPP5_EUMVA</name>
<organism evidence="1 2">
    <name type="scientific">Eumeta variegata</name>
    <name type="common">Bagworm moth</name>
    <name type="synonym">Eumeta japonica</name>
    <dbReference type="NCBI Taxonomy" id="151549"/>
    <lineage>
        <taxon>Eukaryota</taxon>
        <taxon>Metazoa</taxon>
        <taxon>Ecdysozoa</taxon>
        <taxon>Arthropoda</taxon>
        <taxon>Hexapoda</taxon>
        <taxon>Insecta</taxon>
        <taxon>Pterygota</taxon>
        <taxon>Neoptera</taxon>
        <taxon>Endopterygota</taxon>
        <taxon>Lepidoptera</taxon>
        <taxon>Glossata</taxon>
        <taxon>Ditrysia</taxon>
        <taxon>Tineoidea</taxon>
        <taxon>Psychidae</taxon>
        <taxon>Oiketicinae</taxon>
        <taxon>Eumeta</taxon>
    </lineage>
</organism>
<dbReference type="AlphaFoldDB" id="A0A4C1YPP5"/>